<proteinExistence type="predicted"/>
<dbReference type="Pfam" id="PF12937">
    <property type="entry name" value="F-box-like"/>
    <property type="match status" value="1"/>
</dbReference>
<dbReference type="AlphaFoldDB" id="A0A8H5LKG7"/>
<feature type="domain" description="F-box" evidence="2">
    <location>
        <begin position="14"/>
        <end position="63"/>
    </location>
</feature>
<dbReference type="CDD" id="cd09917">
    <property type="entry name" value="F-box_SF"/>
    <property type="match status" value="1"/>
</dbReference>
<dbReference type="InterPro" id="IPR001810">
    <property type="entry name" value="F-box_dom"/>
</dbReference>
<reference evidence="3 4" key="1">
    <citation type="journal article" date="2020" name="ISME J.">
        <title>Uncovering the hidden diversity of litter-decomposition mechanisms in mushroom-forming fungi.</title>
        <authorList>
            <person name="Floudas D."/>
            <person name="Bentzer J."/>
            <person name="Ahren D."/>
            <person name="Johansson T."/>
            <person name="Persson P."/>
            <person name="Tunlid A."/>
        </authorList>
    </citation>
    <scope>NUCLEOTIDE SEQUENCE [LARGE SCALE GENOMIC DNA]</scope>
    <source>
        <strain evidence="3 4">CBS 146.42</strain>
    </source>
</reference>
<protein>
    <recommendedName>
        <fullName evidence="2">F-box domain-containing protein</fullName>
    </recommendedName>
</protein>
<dbReference type="SUPFAM" id="SSF50978">
    <property type="entry name" value="WD40 repeat-like"/>
    <property type="match status" value="1"/>
</dbReference>
<dbReference type="InterPro" id="IPR036322">
    <property type="entry name" value="WD40_repeat_dom_sf"/>
</dbReference>
<dbReference type="EMBL" id="JAACJO010000003">
    <property type="protein sequence ID" value="KAF5360830.1"/>
    <property type="molecule type" value="Genomic_DNA"/>
</dbReference>
<evidence type="ECO:0000259" key="2">
    <source>
        <dbReference type="PROSITE" id="PS50181"/>
    </source>
</evidence>
<feature type="compositionally biased region" description="Low complexity" evidence="1">
    <location>
        <begin position="325"/>
        <end position="337"/>
    </location>
</feature>
<organism evidence="3 4">
    <name type="scientific">Leucocoprinus leucothites</name>
    <dbReference type="NCBI Taxonomy" id="201217"/>
    <lineage>
        <taxon>Eukaryota</taxon>
        <taxon>Fungi</taxon>
        <taxon>Dikarya</taxon>
        <taxon>Basidiomycota</taxon>
        <taxon>Agaricomycotina</taxon>
        <taxon>Agaricomycetes</taxon>
        <taxon>Agaricomycetidae</taxon>
        <taxon>Agaricales</taxon>
        <taxon>Agaricineae</taxon>
        <taxon>Agaricaceae</taxon>
        <taxon>Leucocoprinus</taxon>
    </lineage>
</organism>
<dbReference type="Proteomes" id="UP000559027">
    <property type="component" value="Unassembled WGS sequence"/>
</dbReference>
<evidence type="ECO:0000313" key="3">
    <source>
        <dbReference type="EMBL" id="KAF5360830.1"/>
    </source>
</evidence>
<dbReference type="SUPFAM" id="SSF81383">
    <property type="entry name" value="F-box domain"/>
    <property type="match status" value="1"/>
</dbReference>
<comment type="caution">
    <text evidence="3">The sequence shown here is derived from an EMBL/GenBank/DDBJ whole genome shotgun (WGS) entry which is preliminary data.</text>
</comment>
<dbReference type="OrthoDB" id="1259151at2759"/>
<dbReference type="PROSITE" id="PS50181">
    <property type="entry name" value="FBOX"/>
    <property type="match status" value="1"/>
</dbReference>
<gene>
    <name evidence="3" type="ORF">D9756_004711</name>
</gene>
<evidence type="ECO:0000256" key="1">
    <source>
        <dbReference type="SAM" id="MobiDB-lite"/>
    </source>
</evidence>
<keyword evidence="4" id="KW-1185">Reference proteome</keyword>
<name>A0A8H5LKG7_9AGAR</name>
<dbReference type="InterPro" id="IPR036047">
    <property type="entry name" value="F-box-like_dom_sf"/>
</dbReference>
<evidence type="ECO:0000313" key="4">
    <source>
        <dbReference type="Proteomes" id="UP000559027"/>
    </source>
</evidence>
<feature type="region of interest" description="Disordered" evidence="1">
    <location>
        <begin position="325"/>
        <end position="352"/>
    </location>
</feature>
<accession>A0A8H5LKG7</accession>
<sequence length="568" mass="61114">MSAYNNRSRAEESQIMFTELPHDILILVLLSLEVYDLAALAQTCRTLHAVVTEYGWSGYLRSHPRPSSSLSRARASWSTRFRVKYDVLTDAAWASNSFVARPLSNPWHTKSSPLLAISANRLVVASGNQIHAYSFGACDENGAPAVTFEGSVSLLDGHERFGDITGITLASSLGYDDTFFIAFQDGLIEYITIGPSPRDVDHPLRIVRHHASTVSNNDFSESLSSFSHFLLSLSFNGSATLADHRDFTNPSAPFPASPLTWFSSVDLKARSWASRLCLSSSTPYAAFGTSNPYAPLPIYHLPDLSFPKSGTPSILLTSGKLSSSSSSSTVSAHSGLSPPTNPGIDHTASSPSSSLLVSGSTIPLPMSSSSAVYGLSQAPPCSPWGASPQIIVGGWYDSHVRCYDLRLPTTLVSCPSSSPSFPFSSSSSLIPALSPVLSLHNPWSYEPIYSVSCGGGSGAHIAAGSARHSVLSFWDVRNPSNGWSVHAPGNDPSPVYSVILESSRCFGATESRPFVYDFGPGVTIDTYPPITRTRGDKLKFNKTLASRRGIDYYVTKYLHSRGNTPVDH</sequence>